<evidence type="ECO:0000256" key="5">
    <source>
        <dbReference type="ARBA" id="ARBA00022989"/>
    </source>
</evidence>
<evidence type="ECO:0000256" key="1">
    <source>
        <dbReference type="ARBA" id="ARBA00004651"/>
    </source>
</evidence>
<feature type="transmembrane region" description="Helical" evidence="7">
    <location>
        <begin position="273"/>
        <end position="294"/>
    </location>
</feature>
<keyword evidence="4 7" id="KW-0812">Transmembrane</keyword>
<dbReference type="InterPro" id="IPR050171">
    <property type="entry name" value="MFS_Transporters"/>
</dbReference>
<dbReference type="PANTHER" id="PTHR23517">
    <property type="entry name" value="RESISTANCE PROTEIN MDTM, PUTATIVE-RELATED-RELATED"/>
    <property type="match status" value="1"/>
</dbReference>
<feature type="transmembrane region" description="Helical" evidence="7">
    <location>
        <begin position="242"/>
        <end position="261"/>
    </location>
</feature>
<evidence type="ECO:0000256" key="2">
    <source>
        <dbReference type="ARBA" id="ARBA00022448"/>
    </source>
</evidence>
<feature type="domain" description="Major facilitator superfamily (MFS) profile" evidence="8">
    <location>
        <begin position="8"/>
        <end position="386"/>
    </location>
</feature>
<protein>
    <submittedName>
        <fullName evidence="9">MFS transporter</fullName>
    </submittedName>
</protein>
<evidence type="ECO:0000313" key="9">
    <source>
        <dbReference type="EMBL" id="HIX59852.1"/>
    </source>
</evidence>
<dbReference type="InterPro" id="IPR036259">
    <property type="entry name" value="MFS_trans_sf"/>
</dbReference>
<evidence type="ECO:0000256" key="6">
    <source>
        <dbReference type="ARBA" id="ARBA00023136"/>
    </source>
</evidence>
<dbReference type="GO" id="GO:0022857">
    <property type="term" value="F:transmembrane transporter activity"/>
    <property type="evidence" value="ECO:0007669"/>
    <property type="project" value="InterPro"/>
</dbReference>
<dbReference type="AlphaFoldDB" id="A0A9D1WKK9"/>
<feature type="transmembrane region" description="Helical" evidence="7">
    <location>
        <begin position="334"/>
        <end position="356"/>
    </location>
</feature>
<comment type="caution">
    <text evidence="9">The sequence shown here is derived from an EMBL/GenBank/DDBJ whole genome shotgun (WGS) entry which is preliminary data.</text>
</comment>
<evidence type="ECO:0000256" key="7">
    <source>
        <dbReference type="SAM" id="Phobius"/>
    </source>
</evidence>
<dbReference type="SUPFAM" id="SSF103473">
    <property type="entry name" value="MFS general substrate transporter"/>
    <property type="match status" value="1"/>
</dbReference>
<dbReference type="GO" id="GO:0005886">
    <property type="term" value="C:plasma membrane"/>
    <property type="evidence" value="ECO:0007669"/>
    <property type="project" value="UniProtKB-SubCell"/>
</dbReference>
<feature type="transmembrane region" description="Helical" evidence="7">
    <location>
        <begin position="202"/>
        <end position="222"/>
    </location>
</feature>
<name>A0A9D1WKK9_9FIRM</name>
<evidence type="ECO:0000256" key="4">
    <source>
        <dbReference type="ARBA" id="ARBA00022692"/>
    </source>
</evidence>
<dbReference type="Pfam" id="PF07690">
    <property type="entry name" value="MFS_1"/>
    <property type="match status" value="1"/>
</dbReference>
<feature type="transmembrane region" description="Helical" evidence="7">
    <location>
        <begin position="41"/>
        <end position="63"/>
    </location>
</feature>
<dbReference type="PROSITE" id="PS50850">
    <property type="entry name" value="MFS"/>
    <property type="match status" value="1"/>
</dbReference>
<comment type="subcellular location">
    <subcellularLocation>
        <location evidence="1">Cell membrane</location>
        <topology evidence="1">Multi-pass membrane protein</topology>
    </subcellularLocation>
</comment>
<keyword evidence="3" id="KW-1003">Cell membrane</keyword>
<dbReference type="Proteomes" id="UP000886817">
    <property type="component" value="Unassembled WGS sequence"/>
</dbReference>
<feature type="transmembrane region" description="Helical" evidence="7">
    <location>
        <begin position="300"/>
        <end position="322"/>
    </location>
</feature>
<feature type="transmembrane region" description="Helical" evidence="7">
    <location>
        <begin position="75"/>
        <end position="92"/>
    </location>
</feature>
<reference evidence="9" key="2">
    <citation type="submission" date="2021-04" db="EMBL/GenBank/DDBJ databases">
        <authorList>
            <person name="Gilroy R."/>
        </authorList>
    </citation>
    <scope>NUCLEOTIDE SEQUENCE</scope>
    <source>
        <strain evidence="9">ChiSjej1B19-8411</strain>
    </source>
</reference>
<keyword evidence="2" id="KW-0813">Transport</keyword>
<feature type="transmembrane region" description="Helical" evidence="7">
    <location>
        <begin position="158"/>
        <end position="181"/>
    </location>
</feature>
<organism evidence="9 10">
    <name type="scientific">Candidatus Blautia gallistercoris</name>
    <dbReference type="NCBI Taxonomy" id="2838490"/>
    <lineage>
        <taxon>Bacteria</taxon>
        <taxon>Bacillati</taxon>
        <taxon>Bacillota</taxon>
        <taxon>Clostridia</taxon>
        <taxon>Lachnospirales</taxon>
        <taxon>Lachnospiraceae</taxon>
        <taxon>Blautia</taxon>
    </lineage>
</organism>
<dbReference type="InterPro" id="IPR020846">
    <property type="entry name" value="MFS_dom"/>
</dbReference>
<evidence type="ECO:0000256" key="3">
    <source>
        <dbReference type="ARBA" id="ARBA00022475"/>
    </source>
</evidence>
<dbReference type="Gene3D" id="1.20.1250.20">
    <property type="entry name" value="MFS general substrate transporter like domains"/>
    <property type="match status" value="1"/>
</dbReference>
<evidence type="ECO:0000259" key="8">
    <source>
        <dbReference type="PROSITE" id="PS50850"/>
    </source>
</evidence>
<accession>A0A9D1WKK9</accession>
<keyword evidence="5 7" id="KW-1133">Transmembrane helix</keyword>
<proteinExistence type="predicted"/>
<dbReference type="InterPro" id="IPR011701">
    <property type="entry name" value="MFS"/>
</dbReference>
<feature type="transmembrane region" description="Helical" evidence="7">
    <location>
        <begin position="362"/>
        <end position="382"/>
    </location>
</feature>
<feature type="transmembrane region" description="Helical" evidence="7">
    <location>
        <begin position="98"/>
        <end position="122"/>
    </location>
</feature>
<keyword evidence="6 7" id="KW-0472">Membrane</keyword>
<sequence length="389" mass="41984">MTDRRKGILMAAILCTALPDIGAGTASPAIAAIAQAMPEVNVQLIQMIVSIPSVCLIFFPPIYAKLTMHLRKKTLLWIAFLLMLVGSIGPALTENIYVILFFRLILGISNGIIMPITIDLILDFFEGREQQSMLGYAAAVTSIGGILFQMLGGFLGNIHWQYCFLAADLSIPFYIFALVFIPDKPVKRPEPGRSEKGFGQALQAPLLLLGLFMILWELLYFVFLTNSALYLVNSGIADTAQVGVITAMVTIGGMVMSFLYGRLVRVFHEKLLPLAYLMTAVGFFVLCLSGNAVMAGIGAFAIGIGYGISAPCQLNFASLLVPKEAASVATSVCYTARGIGGFISPMVMSAICLLLGKEQGLFSFQLAAAALVVLAAFMYGYVKWIKIKI</sequence>
<dbReference type="EMBL" id="DXEX01000194">
    <property type="protein sequence ID" value="HIX59852.1"/>
    <property type="molecule type" value="Genomic_DNA"/>
</dbReference>
<dbReference type="PANTHER" id="PTHR23517:SF3">
    <property type="entry name" value="INTEGRAL MEMBRANE TRANSPORT PROTEIN"/>
    <property type="match status" value="1"/>
</dbReference>
<feature type="transmembrane region" description="Helical" evidence="7">
    <location>
        <begin position="134"/>
        <end position="152"/>
    </location>
</feature>
<evidence type="ECO:0000313" key="10">
    <source>
        <dbReference type="Proteomes" id="UP000886817"/>
    </source>
</evidence>
<gene>
    <name evidence="9" type="ORF">IAA45_09085</name>
</gene>
<reference evidence="9" key="1">
    <citation type="journal article" date="2021" name="PeerJ">
        <title>Extensive microbial diversity within the chicken gut microbiome revealed by metagenomics and culture.</title>
        <authorList>
            <person name="Gilroy R."/>
            <person name="Ravi A."/>
            <person name="Getino M."/>
            <person name="Pursley I."/>
            <person name="Horton D.L."/>
            <person name="Alikhan N.F."/>
            <person name="Baker D."/>
            <person name="Gharbi K."/>
            <person name="Hall N."/>
            <person name="Watson M."/>
            <person name="Adriaenssens E.M."/>
            <person name="Foster-Nyarko E."/>
            <person name="Jarju S."/>
            <person name="Secka A."/>
            <person name="Antonio M."/>
            <person name="Oren A."/>
            <person name="Chaudhuri R.R."/>
            <person name="La Ragione R."/>
            <person name="Hildebrand F."/>
            <person name="Pallen M.J."/>
        </authorList>
    </citation>
    <scope>NUCLEOTIDE SEQUENCE</scope>
    <source>
        <strain evidence="9">ChiSjej1B19-8411</strain>
    </source>
</reference>